<dbReference type="InterPro" id="IPR036390">
    <property type="entry name" value="WH_DNA-bd_sf"/>
</dbReference>
<dbReference type="Gene3D" id="1.10.10.10">
    <property type="entry name" value="Winged helix-like DNA-binding domain superfamily/Winged helix DNA-binding domain"/>
    <property type="match status" value="1"/>
</dbReference>
<sequence>MTTKRGEIVRQILRMLEEEGPMTRAEICRRLGRPKDEVAAIVSRLNKRSPVAGKRIYVKEYIYDMEGERTYPRAVYDLGSAKDAIKPVADQKAVKRRYWVRSQLKLKANSVFNLGLSRAQLRAMKKKVEH</sequence>
<dbReference type="GO" id="GO:0003677">
    <property type="term" value="F:DNA binding"/>
    <property type="evidence" value="ECO:0007669"/>
    <property type="project" value="UniProtKB-KW"/>
</dbReference>
<dbReference type="EMBL" id="LR796318">
    <property type="protein sequence ID" value="CAB4136537.1"/>
    <property type="molecule type" value="Genomic_DNA"/>
</dbReference>
<reference evidence="1" key="1">
    <citation type="submission" date="2020-04" db="EMBL/GenBank/DDBJ databases">
        <authorList>
            <person name="Chiriac C."/>
            <person name="Salcher M."/>
            <person name="Ghai R."/>
            <person name="Kavagutti S V."/>
        </authorList>
    </citation>
    <scope>NUCLEOTIDE SEQUENCE</scope>
</reference>
<name>A0A6J5LTX4_9CAUD</name>
<dbReference type="SUPFAM" id="SSF46785">
    <property type="entry name" value="Winged helix' DNA-binding domain"/>
    <property type="match status" value="1"/>
</dbReference>
<proteinExistence type="predicted"/>
<keyword evidence="1" id="KW-0238">DNA-binding</keyword>
<evidence type="ECO:0000313" key="1">
    <source>
        <dbReference type="EMBL" id="CAB4136537.1"/>
    </source>
</evidence>
<gene>
    <name evidence="1" type="ORF">UFOVP312_12</name>
</gene>
<dbReference type="Pfam" id="PF13412">
    <property type="entry name" value="HTH_24"/>
    <property type="match status" value="1"/>
</dbReference>
<protein>
    <submittedName>
        <fullName evidence="1">Winged helix-turn-helix DNA-binding</fullName>
    </submittedName>
</protein>
<dbReference type="InterPro" id="IPR036388">
    <property type="entry name" value="WH-like_DNA-bd_sf"/>
</dbReference>
<organism evidence="1">
    <name type="scientific">uncultured Caudovirales phage</name>
    <dbReference type="NCBI Taxonomy" id="2100421"/>
    <lineage>
        <taxon>Viruses</taxon>
        <taxon>Duplodnaviria</taxon>
        <taxon>Heunggongvirae</taxon>
        <taxon>Uroviricota</taxon>
        <taxon>Caudoviricetes</taxon>
        <taxon>Peduoviridae</taxon>
        <taxon>Maltschvirus</taxon>
        <taxon>Maltschvirus maltsch</taxon>
    </lineage>
</organism>
<accession>A0A6J5LTX4</accession>